<keyword evidence="1 2" id="KW-0175">Coiled coil</keyword>
<dbReference type="OrthoDB" id="75801at2759"/>
<dbReference type="EMBL" id="MCGO01000060">
    <property type="protein sequence ID" value="ORY35145.1"/>
    <property type="molecule type" value="Genomic_DNA"/>
</dbReference>
<comment type="caution">
    <text evidence="3">The sequence shown here is derived from an EMBL/GenBank/DDBJ whole genome shotgun (WGS) entry which is preliminary data.</text>
</comment>
<dbReference type="Proteomes" id="UP000193642">
    <property type="component" value="Unassembled WGS sequence"/>
</dbReference>
<dbReference type="PANTHER" id="PTHR18870">
    <property type="entry name" value="PROTEIN TAG-278-RELATED"/>
    <property type="match status" value="1"/>
</dbReference>
<organism evidence="3 4">
    <name type="scientific">Rhizoclosmatium globosum</name>
    <dbReference type="NCBI Taxonomy" id="329046"/>
    <lineage>
        <taxon>Eukaryota</taxon>
        <taxon>Fungi</taxon>
        <taxon>Fungi incertae sedis</taxon>
        <taxon>Chytridiomycota</taxon>
        <taxon>Chytridiomycota incertae sedis</taxon>
        <taxon>Chytridiomycetes</taxon>
        <taxon>Chytridiales</taxon>
        <taxon>Chytriomycetaceae</taxon>
        <taxon>Rhizoclosmatium</taxon>
    </lineage>
</organism>
<accession>A0A1Y2BLX4</accession>
<name>A0A1Y2BLX4_9FUNG</name>
<evidence type="ECO:0000256" key="2">
    <source>
        <dbReference type="SAM" id="Coils"/>
    </source>
</evidence>
<evidence type="ECO:0000313" key="3">
    <source>
        <dbReference type="EMBL" id="ORY35145.1"/>
    </source>
</evidence>
<evidence type="ECO:0000256" key="1">
    <source>
        <dbReference type="ARBA" id="ARBA00023054"/>
    </source>
</evidence>
<dbReference type="AlphaFoldDB" id="A0A1Y2BLX4"/>
<evidence type="ECO:0000313" key="4">
    <source>
        <dbReference type="Proteomes" id="UP000193642"/>
    </source>
</evidence>
<sequence>MKSAEIVKLRDRHIIALDTQMENLLREHDAKVFNLNEEHIIEANKMIKDFEQAQDFLRKQIANQQKLLEEAALKYINRESREDDVKKIAELEEDIKRRKRKAHTLMEELEYCKLELSNREANFNKIFNKHPLVGVMQSVGTFGNNNRKSTAGVGFQNRKNSCQIGTWHLKQL</sequence>
<gene>
    <name evidence="3" type="ORF">BCR33DRAFT_503794</name>
</gene>
<keyword evidence="4" id="KW-1185">Reference proteome</keyword>
<dbReference type="PANTHER" id="PTHR18870:SF9">
    <property type="entry name" value="PROTEIN TAG-278-RELATED"/>
    <property type="match status" value="1"/>
</dbReference>
<feature type="coiled-coil region" evidence="2">
    <location>
        <begin position="47"/>
        <end position="108"/>
    </location>
</feature>
<proteinExistence type="predicted"/>
<protein>
    <submittedName>
        <fullName evidence="3">Uncharacterized protein</fullName>
    </submittedName>
</protein>
<reference evidence="3 4" key="1">
    <citation type="submission" date="2016-07" db="EMBL/GenBank/DDBJ databases">
        <title>Pervasive Adenine N6-methylation of Active Genes in Fungi.</title>
        <authorList>
            <consortium name="DOE Joint Genome Institute"/>
            <person name="Mondo S.J."/>
            <person name="Dannebaum R.O."/>
            <person name="Kuo R.C."/>
            <person name="Labutti K."/>
            <person name="Haridas S."/>
            <person name="Kuo A."/>
            <person name="Salamov A."/>
            <person name="Ahrendt S.R."/>
            <person name="Lipzen A."/>
            <person name="Sullivan W."/>
            <person name="Andreopoulos W.B."/>
            <person name="Clum A."/>
            <person name="Lindquist E."/>
            <person name="Daum C."/>
            <person name="Ramamoorthy G.K."/>
            <person name="Gryganskyi A."/>
            <person name="Culley D."/>
            <person name="Magnuson J.K."/>
            <person name="James T.Y."/>
            <person name="O'Malley M.A."/>
            <person name="Stajich J.E."/>
            <person name="Spatafora J.W."/>
            <person name="Visel A."/>
            <person name="Grigoriev I.V."/>
        </authorList>
    </citation>
    <scope>NUCLEOTIDE SEQUENCE [LARGE SCALE GENOMIC DNA]</scope>
    <source>
        <strain evidence="3 4">JEL800</strain>
    </source>
</reference>